<dbReference type="GO" id="GO:0003676">
    <property type="term" value="F:nucleic acid binding"/>
    <property type="evidence" value="ECO:0007669"/>
    <property type="project" value="InterPro"/>
</dbReference>
<dbReference type="Proteomes" id="UP000275267">
    <property type="component" value="Unassembled WGS sequence"/>
</dbReference>
<dbReference type="SUPFAM" id="SSF53098">
    <property type="entry name" value="Ribonuclease H-like"/>
    <property type="match status" value="1"/>
</dbReference>
<organism evidence="2 3">
    <name type="scientific">Panicum miliaceum</name>
    <name type="common">Proso millet</name>
    <name type="synonym">Broomcorn millet</name>
    <dbReference type="NCBI Taxonomy" id="4540"/>
    <lineage>
        <taxon>Eukaryota</taxon>
        <taxon>Viridiplantae</taxon>
        <taxon>Streptophyta</taxon>
        <taxon>Embryophyta</taxon>
        <taxon>Tracheophyta</taxon>
        <taxon>Spermatophyta</taxon>
        <taxon>Magnoliopsida</taxon>
        <taxon>Liliopsida</taxon>
        <taxon>Poales</taxon>
        <taxon>Poaceae</taxon>
        <taxon>PACMAD clade</taxon>
        <taxon>Panicoideae</taxon>
        <taxon>Panicodae</taxon>
        <taxon>Paniceae</taxon>
        <taxon>Panicinae</taxon>
        <taxon>Panicum</taxon>
        <taxon>Panicum sect. Panicum</taxon>
    </lineage>
</organism>
<dbReference type="InterPro" id="IPR036397">
    <property type="entry name" value="RNaseH_sf"/>
</dbReference>
<dbReference type="InterPro" id="IPR002156">
    <property type="entry name" value="RNaseH_domain"/>
</dbReference>
<evidence type="ECO:0000259" key="1">
    <source>
        <dbReference type="Pfam" id="PF13456"/>
    </source>
</evidence>
<comment type="caution">
    <text evidence="2">The sequence shown here is derived from an EMBL/GenBank/DDBJ whole genome shotgun (WGS) entry which is preliminary data.</text>
</comment>
<keyword evidence="3" id="KW-1185">Reference proteome</keyword>
<dbReference type="AlphaFoldDB" id="A0A3L6PJE9"/>
<dbReference type="CDD" id="cd06222">
    <property type="entry name" value="RNase_H_like"/>
    <property type="match status" value="1"/>
</dbReference>
<feature type="domain" description="RNase H type-1" evidence="1">
    <location>
        <begin position="124"/>
        <end position="211"/>
    </location>
</feature>
<dbReference type="InterPro" id="IPR052929">
    <property type="entry name" value="RNase_H-like_EbsB-rel"/>
</dbReference>
<protein>
    <recommendedName>
        <fullName evidence="1">RNase H type-1 domain-containing protein</fullName>
    </recommendedName>
</protein>
<dbReference type="EMBL" id="PQIB02000017">
    <property type="protein sequence ID" value="RLM59026.1"/>
    <property type="molecule type" value="Genomic_DNA"/>
</dbReference>
<dbReference type="PANTHER" id="PTHR47074:SF73">
    <property type="entry name" value="OS04G0448401 PROTEIN"/>
    <property type="match status" value="1"/>
</dbReference>
<reference evidence="3" key="1">
    <citation type="journal article" date="2019" name="Nat. Commun.">
        <title>The genome of broomcorn millet.</title>
        <authorList>
            <person name="Zou C."/>
            <person name="Miki D."/>
            <person name="Li D."/>
            <person name="Tang Q."/>
            <person name="Xiao L."/>
            <person name="Rajput S."/>
            <person name="Deng P."/>
            <person name="Jia W."/>
            <person name="Huang R."/>
            <person name="Zhang M."/>
            <person name="Sun Y."/>
            <person name="Hu J."/>
            <person name="Fu X."/>
            <person name="Schnable P.S."/>
            <person name="Li F."/>
            <person name="Zhang H."/>
            <person name="Feng B."/>
            <person name="Zhu X."/>
            <person name="Liu R."/>
            <person name="Schnable J.C."/>
            <person name="Zhu J.-K."/>
            <person name="Zhang H."/>
        </authorList>
    </citation>
    <scope>NUCLEOTIDE SEQUENCE [LARGE SCALE GENOMIC DNA]</scope>
</reference>
<dbReference type="PANTHER" id="PTHR47074">
    <property type="entry name" value="BNAC02G40300D PROTEIN"/>
    <property type="match status" value="1"/>
</dbReference>
<name>A0A3L6PJE9_PANMI</name>
<dbReference type="OrthoDB" id="690769at2759"/>
<dbReference type="InterPro" id="IPR044730">
    <property type="entry name" value="RNase_H-like_dom_plant"/>
</dbReference>
<gene>
    <name evidence="2" type="ORF">C2845_PM18G01090</name>
</gene>
<evidence type="ECO:0000313" key="2">
    <source>
        <dbReference type="EMBL" id="RLM59026.1"/>
    </source>
</evidence>
<dbReference type="InterPro" id="IPR012337">
    <property type="entry name" value="RNaseH-like_sf"/>
</dbReference>
<evidence type="ECO:0000313" key="3">
    <source>
        <dbReference type="Proteomes" id="UP000275267"/>
    </source>
</evidence>
<dbReference type="Pfam" id="PF13456">
    <property type="entry name" value="RVT_3"/>
    <property type="match status" value="1"/>
</dbReference>
<proteinExistence type="predicted"/>
<dbReference type="Gene3D" id="3.30.420.10">
    <property type="entry name" value="Ribonuclease H-like superfamily/Ribonuclease H"/>
    <property type="match status" value="1"/>
</dbReference>
<accession>A0A3L6PJE9</accession>
<sequence>MQEAVCDICGREEETEFHAVVSCGHAVNLRKAMQEIWPLPPEDMLNFSGPEWLLMLIDRADADIAARILLVLWRACYWDTLFTVRHNGLEDVKGKKQVGAAHMPEKESVCRPWRPPDIDWVKIGAYSESSGEAGIGVVIRDHQGQVVLTGWKFISSASSAEQVEALACREGLALAAEWASLRVILESDCVAVIKSLKYPQHQRSPSTFIIQEALEEASLETAPSCCFDAWP</sequence>
<dbReference type="GO" id="GO:0004523">
    <property type="term" value="F:RNA-DNA hybrid ribonuclease activity"/>
    <property type="evidence" value="ECO:0007669"/>
    <property type="project" value="InterPro"/>
</dbReference>